<dbReference type="AlphaFoldDB" id="A0A811P8K7"/>
<dbReference type="PANTHER" id="PTHR33265">
    <property type="entry name" value="AVR9/CF-9 RAPIDLY ELICITED PROTEIN-RELATED"/>
    <property type="match status" value="1"/>
</dbReference>
<gene>
    <name evidence="1" type="ORF">NCGR_LOCUS26393</name>
</gene>
<protein>
    <submittedName>
        <fullName evidence="1">Uncharacterized protein</fullName>
    </submittedName>
</protein>
<keyword evidence="2" id="KW-1185">Reference proteome</keyword>
<comment type="caution">
    <text evidence="1">The sequence shown here is derived from an EMBL/GenBank/DDBJ whole genome shotgun (WGS) entry which is preliminary data.</text>
</comment>
<sequence length="224" mass="24875">MPRSSSSTSTPGSGSGSKPILGRAMATILALPLTPISKAKLGLLLFKKRASSASAAARRCCCSYKPFRHYNYAYVGEYQFSPSRSPLLRAPPGPPGVTAWRRAAAKRRRSRARVILASLFCGADELDVAVLDGLQARRGGDAEARGDRDQLVLAPALEWGRERDDDAYAYNDDDGDEEEEEAEVVVDYGEEGDEEVDGRAERFIQRFYEEMRLQRQRSLVQRRL</sequence>
<dbReference type="PANTHER" id="PTHR33265:SF10">
    <property type="entry name" value="OS01G0133200 PROTEIN"/>
    <property type="match status" value="1"/>
</dbReference>
<accession>A0A811P8K7</accession>
<proteinExistence type="predicted"/>
<evidence type="ECO:0000313" key="2">
    <source>
        <dbReference type="Proteomes" id="UP000604825"/>
    </source>
</evidence>
<dbReference type="EMBL" id="CAJGYO010000006">
    <property type="protein sequence ID" value="CAD6239435.1"/>
    <property type="molecule type" value="Genomic_DNA"/>
</dbReference>
<dbReference type="Proteomes" id="UP000604825">
    <property type="component" value="Unassembled WGS sequence"/>
</dbReference>
<dbReference type="Pfam" id="PF05553">
    <property type="entry name" value="DUF761"/>
    <property type="match status" value="1"/>
</dbReference>
<organism evidence="1 2">
    <name type="scientific">Miscanthus lutarioriparius</name>
    <dbReference type="NCBI Taxonomy" id="422564"/>
    <lineage>
        <taxon>Eukaryota</taxon>
        <taxon>Viridiplantae</taxon>
        <taxon>Streptophyta</taxon>
        <taxon>Embryophyta</taxon>
        <taxon>Tracheophyta</taxon>
        <taxon>Spermatophyta</taxon>
        <taxon>Magnoliopsida</taxon>
        <taxon>Liliopsida</taxon>
        <taxon>Poales</taxon>
        <taxon>Poaceae</taxon>
        <taxon>PACMAD clade</taxon>
        <taxon>Panicoideae</taxon>
        <taxon>Andropogonodae</taxon>
        <taxon>Andropogoneae</taxon>
        <taxon>Saccharinae</taxon>
        <taxon>Miscanthus</taxon>
    </lineage>
</organism>
<reference evidence="1" key="1">
    <citation type="submission" date="2020-10" db="EMBL/GenBank/DDBJ databases">
        <authorList>
            <person name="Han B."/>
            <person name="Lu T."/>
            <person name="Zhao Q."/>
            <person name="Huang X."/>
            <person name="Zhao Y."/>
        </authorList>
    </citation>
    <scope>NUCLEOTIDE SEQUENCE</scope>
</reference>
<evidence type="ECO:0000313" key="1">
    <source>
        <dbReference type="EMBL" id="CAD6239435.1"/>
    </source>
</evidence>
<dbReference type="OrthoDB" id="1936669at2759"/>
<name>A0A811P8K7_9POAL</name>
<dbReference type="InterPro" id="IPR008480">
    <property type="entry name" value="DUF761_pln"/>
</dbReference>